<protein>
    <submittedName>
        <fullName evidence="7">Uncharacterized protein</fullName>
    </submittedName>
</protein>
<keyword evidence="8" id="KW-1185">Reference proteome</keyword>
<dbReference type="InterPro" id="IPR007248">
    <property type="entry name" value="Mpv17_PMP22"/>
</dbReference>
<keyword evidence="4" id="KW-1133">Transmembrane helix</keyword>
<dbReference type="Pfam" id="PF04117">
    <property type="entry name" value="Mpv17_PMP22"/>
    <property type="match status" value="1"/>
</dbReference>
<keyword evidence="5" id="KW-0472">Membrane</keyword>
<dbReference type="GeneID" id="17276041"/>
<evidence type="ECO:0000256" key="3">
    <source>
        <dbReference type="ARBA" id="ARBA00022692"/>
    </source>
</evidence>
<dbReference type="HOGENOM" id="CLU_1613889_0_0_1"/>
<keyword evidence="3" id="KW-0812">Transmembrane</keyword>
<dbReference type="KEGG" id="ehx:EMIHUDRAFT_230278"/>
<dbReference type="RefSeq" id="XP_005783197.1">
    <property type="nucleotide sequence ID" value="XM_005783140.1"/>
</dbReference>
<name>A0A0D3KAV2_EMIH1</name>
<dbReference type="GO" id="GO:0005737">
    <property type="term" value="C:cytoplasm"/>
    <property type="evidence" value="ECO:0007669"/>
    <property type="project" value="TreeGrafter"/>
</dbReference>
<accession>A0A0D3KAV2</accession>
<dbReference type="EnsemblProtists" id="EOD30768">
    <property type="protein sequence ID" value="EOD30768"/>
    <property type="gene ID" value="EMIHUDRAFT_232357"/>
</dbReference>
<comment type="subcellular location">
    <subcellularLocation>
        <location evidence="1">Membrane</location>
        <topology evidence="1">Multi-pass membrane protein</topology>
    </subcellularLocation>
</comment>
<evidence type="ECO:0000256" key="2">
    <source>
        <dbReference type="ARBA" id="ARBA00006824"/>
    </source>
</evidence>
<reference evidence="8" key="1">
    <citation type="journal article" date="2013" name="Nature">
        <title>Pan genome of the phytoplankton Emiliania underpins its global distribution.</title>
        <authorList>
            <person name="Read B.A."/>
            <person name="Kegel J."/>
            <person name="Klute M.J."/>
            <person name="Kuo A."/>
            <person name="Lefebvre S.C."/>
            <person name="Maumus F."/>
            <person name="Mayer C."/>
            <person name="Miller J."/>
            <person name="Monier A."/>
            <person name="Salamov A."/>
            <person name="Young J."/>
            <person name="Aguilar M."/>
            <person name="Claverie J.M."/>
            <person name="Frickenhaus S."/>
            <person name="Gonzalez K."/>
            <person name="Herman E.K."/>
            <person name="Lin Y.C."/>
            <person name="Napier J."/>
            <person name="Ogata H."/>
            <person name="Sarno A.F."/>
            <person name="Shmutz J."/>
            <person name="Schroeder D."/>
            <person name="de Vargas C."/>
            <person name="Verret F."/>
            <person name="von Dassow P."/>
            <person name="Valentin K."/>
            <person name="Van de Peer Y."/>
            <person name="Wheeler G."/>
            <person name="Dacks J.B."/>
            <person name="Delwiche C.F."/>
            <person name="Dyhrman S.T."/>
            <person name="Glockner G."/>
            <person name="John U."/>
            <person name="Richards T."/>
            <person name="Worden A.Z."/>
            <person name="Zhang X."/>
            <person name="Grigoriev I.V."/>
            <person name="Allen A.E."/>
            <person name="Bidle K."/>
            <person name="Borodovsky M."/>
            <person name="Bowler C."/>
            <person name="Brownlee C."/>
            <person name="Cock J.M."/>
            <person name="Elias M."/>
            <person name="Gladyshev V.N."/>
            <person name="Groth M."/>
            <person name="Guda C."/>
            <person name="Hadaegh A."/>
            <person name="Iglesias-Rodriguez M.D."/>
            <person name="Jenkins J."/>
            <person name="Jones B.M."/>
            <person name="Lawson T."/>
            <person name="Leese F."/>
            <person name="Lindquist E."/>
            <person name="Lobanov A."/>
            <person name="Lomsadze A."/>
            <person name="Malik S.B."/>
            <person name="Marsh M.E."/>
            <person name="Mackinder L."/>
            <person name="Mock T."/>
            <person name="Mueller-Roeber B."/>
            <person name="Pagarete A."/>
            <person name="Parker M."/>
            <person name="Probert I."/>
            <person name="Quesneville H."/>
            <person name="Raines C."/>
            <person name="Rensing S.A."/>
            <person name="Riano-Pachon D.M."/>
            <person name="Richier S."/>
            <person name="Rokitta S."/>
            <person name="Shiraiwa Y."/>
            <person name="Soanes D.M."/>
            <person name="van der Giezen M."/>
            <person name="Wahlund T.M."/>
            <person name="Williams B."/>
            <person name="Wilson W."/>
            <person name="Wolfe G."/>
            <person name="Wurch L.L."/>
        </authorList>
    </citation>
    <scope>NUCLEOTIDE SEQUENCE</scope>
</reference>
<dbReference type="PANTHER" id="PTHR11266:SF17">
    <property type="entry name" value="PROTEIN MPV17"/>
    <property type="match status" value="1"/>
</dbReference>
<dbReference type="PANTHER" id="PTHR11266">
    <property type="entry name" value="PEROXISOMAL MEMBRANE PROTEIN 2, PXMP2 MPV17"/>
    <property type="match status" value="1"/>
</dbReference>
<evidence type="ECO:0000256" key="4">
    <source>
        <dbReference type="ARBA" id="ARBA00022989"/>
    </source>
</evidence>
<dbReference type="RefSeq" id="XP_005785316.1">
    <property type="nucleotide sequence ID" value="XM_005785259.1"/>
</dbReference>
<dbReference type="GO" id="GO:0016020">
    <property type="term" value="C:membrane"/>
    <property type="evidence" value="ECO:0007669"/>
    <property type="project" value="UniProtKB-SubCell"/>
</dbReference>
<reference evidence="7" key="2">
    <citation type="submission" date="2024-10" db="UniProtKB">
        <authorList>
            <consortium name="EnsemblProtists"/>
        </authorList>
    </citation>
    <scope>IDENTIFICATION</scope>
</reference>
<evidence type="ECO:0000256" key="6">
    <source>
        <dbReference type="RuleBase" id="RU363053"/>
    </source>
</evidence>
<comment type="similarity">
    <text evidence="2 6">Belongs to the peroxisomal membrane protein PXMP2/4 family.</text>
</comment>
<evidence type="ECO:0000313" key="7">
    <source>
        <dbReference type="EnsemblProtists" id="EOD32887"/>
    </source>
</evidence>
<dbReference type="Proteomes" id="UP000013827">
    <property type="component" value="Unassembled WGS sequence"/>
</dbReference>
<sequence length="165" mass="18173">MQWREGHLSAASDVDTGRTARLMSYRLVHAPVVDACWRFFDARFAGLRYGPGVVARVLADQLLLAPPSLIAFFLSQSYLEGGTAEAAAARTRDAFWPTYAICFPFWCCCHSVTFSGKIPVRHRMAWASLCAVMWNALISDQNQRAVSREGAKREGSVQGATEPSG</sequence>
<dbReference type="AlphaFoldDB" id="A0A0D3KAV2"/>
<dbReference type="eggNOG" id="KOG1944">
    <property type="taxonomic scope" value="Eukaryota"/>
</dbReference>
<evidence type="ECO:0000313" key="8">
    <source>
        <dbReference type="Proteomes" id="UP000013827"/>
    </source>
</evidence>
<dbReference type="GeneID" id="17278160"/>
<dbReference type="EnsemblProtists" id="EOD32887">
    <property type="protein sequence ID" value="EOD32887"/>
    <property type="gene ID" value="EMIHUDRAFT_230278"/>
</dbReference>
<organism evidence="7 8">
    <name type="scientific">Emiliania huxleyi (strain CCMP1516)</name>
    <dbReference type="NCBI Taxonomy" id="280463"/>
    <lineage>
        <taxon>Eukaryota</taxon>
        <taxon>Haptista</taxon>
        <taxon>Haptophyta</taxon>
        <taxon>Prymnesiophyceae</taxon>
        <taxon>Isochrysidales</taxon>
        <taxon>Noelaerhabdaceae</taxon>
        <taxon>Emiliania</taxon>
    </lineage>
</organism>
<evidence type="ECO:0000256" key="1">
    <source>
        <dbReference type="ARBA" id="ARBA00004141"/>
    </source>
</evidence>
<evidence type="ECO:0000256" key="5">
    <source>
        <dbReference type="ARBA" id="ARBA00023136"/>
    </source>
</evidence>
<dbReference type="KEGG" id="ehx:EMIHUDRAFT_232357"/>
<dbReference type="PaxDb" id="2903-EOD30768"/>
<proteinExistence type="inferred from homology"/>